<dbReference type="PATRIC" id="fig|1246995.3.peg.2592"/>
<dbReference type="Gene3D" id="1.10.10.60">
    <property type="entry name" value="Homeodomain-like"/>
    <property type="match status" value="1"/>
</dbReference>
<dbReference type="PANTHER" id="PTHR30055">
    <property type="entry name" value="HTH-TYPE TRANSCRIPTIONAL REGULATOR RUTR"/>
    <property type="match status" value="1"/>
</dbReference>
<evidence type="ECO:0000256" key="3">
    <source>
        <dbReference type="ARBA" id="ARBA00023163"/>
    </source>
</evidence>
<dbReference type="Pfam" id="PF16859">
    <property type="entry name" value="TetR_C_11"/>
    <property type="match status" value="1"/>
</dbReference>
<dbReference type="PROSITE" id="PS50977">
    <property type="entry name" value="HTH_TETR_2"/>
    <property type="match status" value="1"/>
</dbReference>
<evidence type="ECO:0000256" key="4">
    <source>
        <dbReference type="PROSITE-ProRule" id="PRU00335"/>
    </source>
</evidence>
<sequence length="209" mass="22185">MTDDFLHSPAVGRPRDPVLEQAILDATVEVVVGSGFSAAKVDEIARRARTGKAAIYRRWPTKTALVIAAAQRLQGDVAVPDEGSLREDLLACVRHYVSPDARTALILANVLAEAQQDPELREATITSIGQPPMEALRTVVERWIGRGEVDPSVPVDLVVSVAPSVAFHRVVVLHQALDDTTAVALVDGVLLPALGVPRISGSGRTGPVS</sequence>
<dbReference type="Gene3D" id="1.10.357.10">
    <property type="entry name" value="Tetracycline Repressor, domain 2"/>
    <property type="match status" value="1"/>
</dbReference>
<dbReference type="KEGG" id="afs:AFR_12760"/>
<evidence type="ECO:0000256" key="2">
    <source>
        <dbReference type="ARBA" id="ARBA00023125"/>
    </source>
</evidence>
<gene>
    <name evidence="6" type="ORF">AFR_12760</name>
</gene>
<keyword evidence="1" id="KW-0805">Transcription regulation</keyword>
<evidence type="ECO:0000256" key="1">
    <source>
        <dbReference type="ARBA" id="ARBA00023015"/>
    </source>
</evidence>
<dbReference type="AlphaFoldDB" id="U5VV11"/>
<feature type="domain" description="HTH tetR-type" evidence="5">
    <location>
        <begin position="17"/>
        <end position="77"/>
    </location>
</feature>
<dbReference type="PANTHER" id="PTHR30055:SF148">
    <property type="entry name" value="TETR-FAMILY TRANSCRIPTIONAL REGULATOR"/>
    <property type="match status" value="1"/>
</dbReference>
<keyword evidence="2 4" id="KW-0238">DNA-binding</keyword>
<evidence type="ECO:0000313" key="7">
    <source>
        <dbReference type="Proteomes" id="UP000017746"/>
    </source>
</evidence>
<dbReference type="OrthoDB" id="9796019at2"/>
<dbReference type="eggNOG" id="COG1309">
    <property type="taxonomic scope" value="Bacteria"/>
</dbReference>
<dbReference type="InterPro" id="IPR009057">
    <property type="entry name" value="Homeodomain-like_sf"/>
</dbReference>
<dbReference type="SUPFAM" id="SSF46689">
    <property type="entry name" value="Homeodomain-like"/>
    <property type="match status" value="1"/>
</dbReference>
<dbReference type="STRING" id="1246995.AFR_12760"/>
<proteinExistence type="predicted"/>
<dbReference type="SUPFAM" id="SSF48498">
    <property type="entry name" value="Tetracyclin repressor-like, C-terminal domain"/>
    <property type="match status" value="1"/>
</dbReference>
<dbReference type="GO" id="GO:0003700">
    <property type="term" value="F:DNA-binding transcription factor activity"/>
    <property type="evidence" value="ECO:0007669"/>
    <property type="project" value="TreeGrafter"/>
</dbReference>
<dbReference type="RefSeq" id="WP_023360897.1">
    <property type="nucleotide sequence ID" value="NC_022657.1"/>
</dbReference>
<evidence type="ECO:0000259" key="5">
    <source>
        <dbReference type="PROSITE" id="PS50977"/>
    </source>
</evidence>
<dbReference type="InterPro" id="IPR001647">
    <property type="entry name" value="HTH_TetR"/>
</dbReference>
<reference evidence="6 7" key="1">
    <citation type="journal article" date="2014" name="J. Biotechnol.">
        <title>Complete genome sequence of the actinobacterium Actinoplanes friuliensis HAG 010964, producer of the lipopeptide antibiotic friulimycin.</title>
        <authorList>
            <person name="Ruckert C."/>
            <person name="Szczepanowski R."/>
            <person name="Albersmeier A."/>
            <person name="Goesmann A."/>
            <person name="Fischer N."/>
            <person name="Steinkamper A."/>
            <person name="Puhler A."/>
            <person name="Biener R."/>
            <person name="Schwartz D."/>
            <person name="Kalinowski J."/>
        </authorList>
    </citation>
    <scope>NUCLEOTIDE SEQUENCE [LARGE SCALE GENOMIC DNA]</scope>
    <source>
        <strain evidence="6 7">DSM 7358</strain>
    </source>
</reference>
<dbReference type="InterPro" id="IPR011075">
    <property type="entry name" value="TetR_C"/>
</dbReference>
<dbReference type="InterPro" id="IPR050109">
    <property type="entry name" value="HTH-type_TetR-like_transc_reg"/>
</dbReference>
<dbReference type="Proteomes" id="UP000017746">
    <property type="component" value="Chromosome"/>
</dbReference>
<keyword evidence="3" id="KW-0804">Transcription</keyword>
<name>U5VV11_9ACTN</name>
<dbReference type="EMBL" id="CP006272">
    <property type="protein sequence ID" value="AGZ40838.1"/>
    <property type="molecule type" value="Genomic_DNA"/>
</dbReference>
<keyword evidence="7" id="KW-1185">Reference proteome</keyword>
<organism evidence="6 7">
    <name type="scientific">Actinoplanes friuliensis DSM 7358</name>
    <dbReference type="NCBI Taxonomy" id="1246995"/>
    <lineage>
        <taxon>Bacteria</taxon>
        <taxon>Bacillati</taxon>
        <taxon>Actinomycetota</taxon>
        <taxon>Actinomycetes</taxon>
        <taxon>Micromonosporales</taxon>
        <taxon>Micromonosporaceae</taxon>
        <taxon>Actinoplanes</taxon>
    </lineage>
</organism>
<accession>U5VV11</accession>
<feature type="DNA-binding region" description="H-T-H motif" evidence="4">
    <location>
        <begin position="40"/>
        <end position="59"/>
    </location>
</feature>
<evidence type="ECO:0000313" key="6">
    <source>
        <dbReference type="EMBL" id="AGZ40838.1"/>
    </source>
</evidence>
<protein>
    <submittedName>
        <fullName evidence="6">Transcriptional regulator, AcrR-family protein</fullName>
    </submittedName>
</protein>
<dbReference type="Pfam" id="PF00440">
    <property type="entry name" value="TetR_N"/>
    <property type="match status" value="1"/>
</dbReference>
<dbReference type="HOGENOM" id="CLU_069356_25_3_11"/>
<dbReference type="InterPro" id="IPR036271">
    <property type="entry name" value="Tet_transcr_reg_TetR-rel_C_sf"/>
</dbReference>
<dbReference type="GO" id="GO:0000976">
    <property type="term" value="F:transcription cis-regulatory region binding"/>
    <property type="evidence" value="ECO:0007669"/>
    <property type="project" value="TreeGrafter"/>
</dbReference>